<evidence type="ECO:0000313" key="2">
    <source>
        <dbReference type="EMBL" id="EAR30094.1"/>
    </source>
</evidence>
<accession>A4C3G2</accession>
<dbReference type="Proteomes" id="UP000006201">
    <property type="component" value="Unassembled WGS sequence"/>
</dbReference>
<dbReference type="PROSITE" id="PS51257">
    <property type="entry name" value="PROKAR_LIPOPROTEIN"/>
    <property type="match status" value="1"/>
</dbReference>
<dbReference type="HOGENOM" id="CLU_1218922_0_0_6"/>
<dbReference type="eggNOG" id="COG0834">
    <property type="taxonomic scope" value="Bacteria"/>
</dbReference>
<reference evidence="2 3" key="1">
    <citation type="submission" date="2006-02" db="EMBL/GenBank/DDBJ databases">
        <authorList>
            <person name="Moran M.A."/>
            <person name="Kjelleberg S."/>
            <person name="Egan S."/>
            <person name="Saunders N."/>
            <person name="Thomas T."/>
            <person name="Ferriera S."/>
            <person name="Johnson J."/>
            <person name="Kravitz S."/>
            <person name="Halpern A."/>
            <person name="Remington K."/>
            <person name="Beeson K."/>
            <person name="Tran B."/>
            <person name="Rogers Y.-H."/>
            <person name="Friedman R."/>
            <person name="Venter J.C."/>
        </authorList>
    </citation>
    <scope>NUCLEOTIDE SEQUENCE [LARGE SCALE GENOMIC DNA]</scope>
    <source>
        <strain evidence="2 3">D2</strain>
    </source>
</reference>
<comment type="caution">
    <text evidence="2">The sequence shown here is derived from an EMBL/GenBank/DDBJ whole genome shotgun (WGS) entry which is preliminary data.</text>
</comment>
<dbReference type="RefSeq" id="WP_009836395.1">
    <property type="nucleotide sequence ID" value="NZ_AAOH01000001.1"/>
</dbReference>
<organism evidence="2 3">
    <name type="scientific">Pseudoalteromonas tunicata D2</name>
    <dbReference type="NCBI Taxonomy" id="87626"/>
    <lineage>
        <taxon>Bacteria</taxon>
        <taxon>Pseudomonadati</taxon>
        <taxon>Pseudomonadota</taxon>
        <taxon>Gammaproteobacteria</taxon>
        <taxon>Alteromonadales</taxon>
        <taxon>Pseudoalteromonadaceae</taxon>
        <taxon>Pseudoalteromonas</taxon>
    </lineage>
</organism>
<gene>
    <name evidence="2" type="ORF">PTD2_00956</name>
</gene>
<feature type="chain" id="PRO_5002666875" evidence="1">
    <location>
        <begin position="22"/>
        <end position="227"/>
    </location>
</feature>
<evidence type="ECO:0000256" key="1">
    <source>
        <dbReference type="SAM" id="SignalP"/>
    </source>
</evidence>
<dbReference type="SUPFAM" id="SSF53850">
    <property type="entry name" value="Periplasmic binding protein-like II"/>
    <property type="match status" value="1"/>
</dbReference>
<sequence>MALFKLGVMVLGLMWSSACMSQTTLILSVAPEIKHIFPMLETNVAQAFKELDIEVSFLEIPTARATREANSGRVDGDLLRTDEYQDYVPNYMPVLEPLGAIKIKAYTLKSKKLDTYEELIESTVATVRGAKLVADLQKIYPFKTVELLSWEKCFILVSKRKVDVALSTPHYAALLMKKHNIANLEEKSLELGEVKFYLWLKKEHHHIAEQLNDIFIKMKADGQLGLF</sequence>
<proteinExistence type="predicted"/>
<feature type="signal peptide" evidence="1">
    <location>
        <begin position="1"/>
        <end position="21"/>
    </location>
</feature>
<dbReference type="EMBL" id="AAOH01000001">
    <property type="protein sequence ID" value="EAR30094.1"/>
    <property type="molecule type" value="Genomic_DNA"/>
</dbReference>
<dbReference type="STRING" id="87626.PTD2_00956"/>
<keyword evidence="3" id="KW-1185">Reference proteome</keyword>
<protein>
    <submittedName>
        <fullName evidence="2">Uncharacterized protein</fullName>
    </submittedName>
</protein>
<name>A4C3G2_9GAMM</name>
<dbReference type="AlphaFoldDB" id="A4C3G2"/>
<dbReference type="OrthoDB" id="6838256at2"/>
<evidence type="ECO:0000313" key="3">
    <source>
        <dbReference type="Proteomes" id="UP000006201"/>
    </source>
</evidence>
<keyword evidence="1" id="KW-0732">Signal</keyword>
<dbReference type="Gene3D" id="3.40.190.10">
    <property type="entry name" value="Periplasmic binding protein-like II"/>
    <property type="match status" value="2"/>
</dbReference>